<protein>
    <submittedName>
        <fullName evidence="6">CCD40 protein</fullName>
    </submittedName>
</protein>
<evidence type="ECO:0000256" key="2">
    <source>
        <dbReference type="SAM" id="Coils"/>
    </source>
</evidence>
<dbReference type="GO" id="GO:0060287">
    <property type="term" value="P:epithelial cilium movement involved in determination of left/right asymmetry"/>
    <property type="evidence" value="ECO:0007669"/>
    <property type="project" value="TreeGrafter"/>
</dbReference>
<feature type="coiled-coil region" evidence="2">
    <location>
        <begin position="714"/>
        <end position="755"/>
    </location>
</feature>
<comment type="similarity">
    <text evidence="1">Belongs to the glycosyl hydrolase 31 family.</text>
</comment>
<feature type="region of interest" description="Disordered" evidence="3">
    <location>
        <begin position="1"/>
        <end position="117"/>
    </location>
</feature>
<dbReference type="GO" id="GO:0005576">
    <property type="term" value="C:extracellular region"/>
    <property type="evidence" value="ECO:0007669"/>
    <property type="project" value="GOC"/>
</dbReference>
<dbReference type="InterPro" id="IPR013780">
    <property type="entry name" value="Glyco_hydro_b"/>
</dbReference>
<feature type="non-terminal residue" evidence="6">
    <location>
        <position position="1442"/>
    </location>
</feature>
<dbReference type="InterPro" id="IPR000322">
    <property type="entry name" value="Glyco_hydro_31_TIM"/>
</dbReference>
<keyword evidence="2" id="KW-0175">Coiled coil</keyword>
<accession>A0A8X8BND0</accession>
<feature type="domain" description="Glycoside hydrolase family 31 N-terminal" evidence="5">
    <location>
        <begin position="987"/>
        <end position="1105"/>
    </location>
</feature>
<dbReference type="Gene3D" id="2.60.40.1180">
    <property type="entry name" value="Golgi alpha-mannosidase II"/>
    <property type="match status" value="1"/>
</dbReference>
<dbReference type="GO" id="GO:0005737">
    <property type="term" value="C:cytoplasm"/>
    <property type="evidence" value="ECO:0007669"/>
    <property type="project" value="TreeGrafter"/>
</dbReference>
<feature type="domain" description="Glycoside hydrolase family 31 TIM barrel" evidence="4">
    <location>
        <begin position="1229"/>
        <end position="1424"/>
    </location>
</feature>
<dbReference type="PROSITE" id="PS00707">
    <property type="entry name" value="GLYCOSYL_HYDROL_F31_2"/>
    <property type="match status" value="1"/>
</dbReference>
<feature type="non-terminal residue" evidence="6">
    <location>
        <position position="1"/>
    </location>
</feature>
<dbReference type="Pfam" id="PF01055">
    <property type="entry name" value="Glyco_hydro_31_2nd"/>
    <property type="match status" value="1"/>
</dbReference>
<proteinExistence type="inferred from homology"/>
<evidence type="ECO:0000259" key="4">
    <source>
        <dbReference type="Pfam" id="PF01055"/>
    </source>
</evidence>
<feature type="compositionally biased region" description="Polar residues" evidence="3">
    <location>
        <begin position="35"/>
        <end position="51"/>
    </location>
</feature>
<gene>
    <name evidence="6" type="primary">Ccdc40_1</name>
    <name evidence="6" type="ORF">GTO96_0011579</name>
</gene>
<dbReference type="Pfam" id="PF13802">
    <property type="entry name" value="Gal_mutarotas_2"/>
    <property type="match status" value="1"/>
</dbReference>
<dbReference type="InterPro" id="IPR011013">
    <property type="entry name" value="Gal_mutarotase_sf_dom"/>
</dbReference>
<dbReference type="GO" id="GO:0090599">
    <property type="term" value="F:alpha-glucosidase activity"/>
    <property type="evidence" value="ECO:0007669"/>
    <property type="project" value="UniProtKB-ARBA"/>
</dbReference>
<feature type="compositionally biased region" description="Polar residues" evidence="3">
    <location>
        <begin position="71"/>
        <end position="83"/>
    </location>
</feature>
<dbReference type="GO" id="GO:0005975">
    <property type="term" value="P:carbohydrate metabolic process"/>
    <property type="evidence" value="ECO:0007669"/>
    <property type="project" value="InterPro"/>
</dbReference>
<reference evidence="6 7" key="1">
    <citation type="journal article" date="2021" name="Cell">
        <title>Tracing the genetic footprints of vertebrate landing in non-teleost ray-finned fishes.</title>
        <authorList>
            <person name="Bi X."/>
            <person name="Wang K."/>
            <person name="Yang L."/>
            <person name="Pan H."/>
            <person name="Jiang H."/>
            <person name="Wei Q."/>
            <person name="Fang M."/>
            <person name="Yu H."/>
            <person name="Zhu C."/>
            <person name="Cai Y."/>
            <person name="He Y."/>
            <person name="Gan X."/>
            <person name="Zeng H."/>
            <person name="Yu D."/>
            <person name="Zhu Y."/>
            <person name="Jiang H."/>
            <person name="Qiu Q."/>
            <person name="Yang H."/>
            <person name="Zhang Y.E."/>
            <person name="Wang W."/>
            <person name="Zhu M."/>
            <person name="He S."/>
            <person name="Zhang G."/>
        </authorList>
    </citation>
    <scope>NUCLEOTIDE SEQUENCE [LARGE SCALE GENOMIC DNA]</scope>
    <source>
        <strain evidence="6">Bchr_013</strain>
    </source>
</reference>
<dbReference type="CDD" id="cd14752">
    <property type="entry name" value="GH31_N"/>
    <property type="match status" value="1"/>
</dbReference>
<dbReference type="GO" id="GO:0030246">
    <property type="term" value="F:carbohydrate binding"/>
    <property type="evidence" value="ECO:0007669"/>
    <property type="project" value="InterPro"/>
</dbReference>
<dbReference type="EMBL" id="JAATIS010004753">
    <property type="protein sequence ID" value="KAG2460647.1"/>
    <property type="molecule type" value="Genomic_DNA"/>
</dbReference>
<dbReference type="GO" id="GO:0035082">
    <property type="term" value="P:axoneme assembly"/>
    <property type="evidence" value="ECO:0007669"/>
    <property type="project" value="InterPro"/>
</dbReference>
<evidence type="ECO:0000256" key="3">
    <source>
        <dbReference type="SAM" id="MobiDB-lite"/>
    </source>
</evidence>
<comment type="caution">
    <text evidence="6">The sequence shown here is derived from an EMBL/GenBank/DDBJ whole genome shotgun (WGS) entry which is preliminary data.</text>
</comment>
<name>A0A8X8BND0_POLSE</name>
<dbReference type="Pfam" id="PF08647">
    <property type="entry name" value="BRE1"/>
    <property type="match status" value="1"/>
</dbReference>
<feature type="coiled-coil region" evidence="2">
    <location>
        <begin position="495"/>
        <end position="585"/>
    </location>
</feature>
<dbReference type="InterPro" id="IPR030459">
    <property type="entry name" value="Glyco_hydro_31_CS"/>
</dbReference>
<dbReference type="InterPro" id="IPR025887">
    <property type="entry name" value="Glyco_hydro_31_N_dom"/>
</dbReference>
<dbReference type="CDD" id="cd06602">
    <property type="entry name" value="GH31_MGAM_SI_GAA"/>
    <property type="match status" value="1"/>
</dbReference>
<dbReference type="PANTHER" id="PTHR16275:SF8">
    <property type="entry name" value="COILED-COIL DOMAIN-CONTAINING PROTEIN 40"/>
    <property type="match status" value="1"/>
</dbReference>
<evidence type="ECO:0000313" key="6">
    <source>
        <dbReference type="EMBL" id="KAG2460647.1"/>
    </source>
</evidence>
<feature type="coiled-coil region" evidence="2">
    <location>
        <begin position="260"/>
        <end position="382"/>
    </location>
</feature>
<organism evidence="6 7">
    <name type="scientific">Polypterus senegalus</name>
    <name type="common">Senegal bichir</name>
    <dbReference type="NCBI Taxonomy" id="55291"/>
    <lineage>
        <taxon>Eukaryota</taxon>
        <taxon>Metazoa</taxon>
        <taxon>Chordata</taxon>
        <taxon>Craniata</taxon>
        <taxon>Vertebrata</taxon>
        <taxon>Euteleostomi</taxon>
        <taxon>Actinopterygii</taxon>
        <taxon>Polypteriformes</taxon>
        <taxon>Polypteridae</taxon>
        <taxon>Polypterus</taxon>
    </lineage>
</organism>
<feature type="coiled-coil region" evidence="2">
    <location>
        <begin position="837"/>
        <end position="899"/>
    </location>
</feature>
<dbReference type="Proteomes" id="UP000886611">
    <property type="component" value="Unassembled WGS sequence"/>
</dbReference>
<dbReference type="InterPro" id="IPR017853">
    <property type="entry name" value="GH"/>
</dbReference>
<feature type="compositionally biased region" description="Low complexity" evidence="3">
    <location>
        <begin position="52"/>
        <end position="63"/>
    </location>
</feature>
<evidence type="ECO:0000256" key="1">
    <source>
        <dbReference type="ARBA" id="ARBA00007806"/>
    </source>
</evidence>
<dbReference type="SUPFAM" id="SSF51445">
    <property type="entry name" value="(Trans)glycosidases"/>
    <property type="match status" value="1"/>
</dbReference>
<dbReference type="SUPFAM" id="SSF74650">
    <property type="entry name" value="Galactose mutarotase-like"/>
    <property type="match status" value="1"/>
</dbReference>
<dbReference type="Gene3D" id="3.20.20.80">
    <property type="entry name" value="Glycosidases"/>
    <property type="match status" value="2"/>
</dbReference>
<evidence type="ECO:0000313" key="7">
    <source>
        <dbReference type="Proteomes" id="UP000886611"/>
    </source>
</evidence>
<keyword evidence="7" id="KW-1185">Reference proteome</keyword>
<feature type="coiled-coil region" evidence="2">
    <location>
        <begin position="626"/>
        <end position="688"/>
    </location>
</feature>
<dbReference type="PANTHER" id="PTHR16275">
    <property type="entry name" value="COILED-COIL DOMAIN-CONTAINING PROTEIN 40"/>
    <property type="match status" value="1"/>
</dbReference>
<dbReference type="Gene3D" id="2.60.40.1760">
    <property type="entry name" value="glycosyl hydrolase (family 31)"/>
    <property type="match status" value="1"/>
</dbReference>
<dbReference type="GO" id="GO:0001947">
    <property type="term" value="P:heart looping"/>
    <property type="evidence" value="ECO:0007669"/>
    <property type="project" value="TreeGrafter"/>
</dbReference>
<feature type="compositionally biased region" description="Acidic residues" evidence="3">
    <location>
        <begin position="89"/>
        <end position="101"/>
    </location>
</feature>
<sequence length="1442" mass="166036">MLTLQDEHKELPAEDTETGEPTLRSQSLDHPDTGTRLTQSHPASETTSPRTDQLLHSHQLQDLGEADMALSSAQDHSTFQVSEHLSDGSESEQEKENEDTEEPRGFQETDTESEEEEAELVVLDPNHPLMKRFQLALRNHLSKQLDKLSLDIKDKTVAMKKCHSEREELGVVLYGVQQELARMQMALEKLHDQKADTSIVRIKVEEELENVRNLYKRNQQSSNEERGKVSQLQTEIDNLALRLFYMDNMNEDVRSDIAVMKRVTQKAETKKTQVEEEKQKQDLFIDRMTKQVDSLRQQIAMYEVQAAAQAEEKKAARDAVSEAQMEMEAIAIEKKQILNQWNSTLIGMRRRDEAYTAMQEALRQARQRVQSLVTEADGYKKSITKEEERNELLTGILNRADVDINMTKKQISQCLAKQDALKTEYNTYTRTLHETEQALSRVTSDHAVKQMELDSVRKHIEKEYATRVQLEDKILGKMQDQLTLDKATKFSRRMTEKLTARTRQMEIEVSKVENEIAQMTLETNSTNLKLTSLQKMLAELNQEIQSKNEMISRNENETAKRVTVIERKQSAINLLNKKIEQIAASTGQEDLGPLELKIKNLTKYIEEHNAEITSMQQYWLREQNELVLLTREREEQAASVETLKKKLTILQQQKIRIENEIQQELNEQKDTERQMKNLSNDMVKLTMLVNKNSALKESLQQSNILMENEFVHKLKESERESIEIKMKLESVQEEKDRLLNSLVEAERQIMLWEKKTQLAKETRAAVDSDVGQGEIRTMKSEIHRMEVRYGQLMKQQEKLIREMEAVVARRETIVTRGEAQAKMEKKQLTQGAFHSTLHLLQKKIQETQKQASECDGEIHEFQESQRSLSRTLDEKQDQIAQLQAALETLVMNFKRLQDKKDRNFSQILTYQARQKHLQAVKDGKYTPLVKTKQALEAEAHKQEDRIHTISTIVDRVCHEYPELQGALRKLKDPSSKRYEVPIDVPKSEWRAISPMYSIEYSTYPFGIIVRRKSNRRVLLNTTVAPLIFADQFLQLSTSLPSSYISGLGEHLTGLNLDLNWTKVTFWNRDISPHSNANLYGSHPFYLVQEGDGLAHGVFLLNSNAMDVILQPAPALTWRTIGGVLDFYIFLGPDPQSVIRQYLDVIGYPLMPPYWGLGFHLCRWGYNSTAVTRNVVKNMQRANFPLDVQWNDIDYMDSRRDFTYNQENFGDYPQMVNEFHGEGLKYIMILDMNEPSNFVTGSLDGCPSNTLENPPYVPGVVGGRLASSTLCASSSQHLSSHYNLHNLYGLTEAIVTHNALIEATGKRPFVISRSSFSSHGRYAGHWTGDVESTWEQLRYTVPAILLFNMFGVPLVGADICGFLGNTSEELCVRWMQLGAFYPFMRNHNDRPNTPQEPYVFSKKSQEAMRNALVLRYSLLPCLYTLFHQAHVRGETVARPLFFE</sequence>
<feature type="compositionally biased region" description="Basic and acidic residues" evidence="3">
    <location>
        <begin position="1"/>
        <end position="12"/>
    </location>
</feature>
<dbReference type="GO" id="GO:0005929">
    <property type="term" value="C:cilium"/>
    <property type="evidence" value="ECO:0007669"/>
    <property type="project" value="TreeGrafter"/>
</dbReference>
<evidence type="ECO:0000259" key="5">
    <source>
        <dbReference type="Pfam" id="PF13802"/>
    </source>
</evidence>
<dbReference type="InterPro" id="IPR037386">
    <property type="entry name" value="CCDC40"/>
</dbReference>